<protein>
    <submittedName>
        <fullName evidence="2">Uncharacterized protein</fullName>
    </submittedName>
</protein>
<dbReference type="Pfam" id="PF09814">
    <property type="entry name" value="HECT_2"/>
    <property type="match status" value="1"/>
</dbReference>
<feature type="region of interest" description="Disordered" evidence="1">
    <location>
        <begin position="470"/>
        <end position="509"/>
    </location>
</feature>
<dbReference type="GO" id="GO:0000151">
    <property type="term" value="C:ubiquitin ligase complex"/>
    <property type="evidence" value="ECO:0007669"/>
    <property type="project" value="TreeGrafter"/>
</dbReference>
<feature type="region of interest" description="Disordered" evidence="1">
    <location>
        <begin position="1061"/>
        <end position="1093"/>
    </location>
</feature>
<feature type="region of interest" description="Disordered" evidence="1">
    <location>
        <begin position="766"/>
        <end position="788"/>
    </location>
</feature>
<dbReference type="Proteomes" id="UP000324022">
    <property type="component" value="Unassembled WGS sequence"/>
</dbReference>
<dbReference type="GO" id="GO:0051865">
    <property type="term" value="P:protein autoubiquitination"/>
    <property type="evidence" value="ECO:0007669"/>
    <property type="project" value="TreeGrafter"/>
</dbReference>
<feature type="compositionally biased region" description="Low complexity" evidence="1">
    <location>
        <begin position="634"/>
        <end position="648"/>
    </location>
</feature>
<dbReference type="PANTHER" id="PTHR31531">
    <property type="entry name" value="E3 UBIQUITIN-PROTEIN LIGASE E3D FAMILY MEMBER"/>
    <property type="match status" value="1"/>
</dbReference>
<feature type="compositionally biased region" description="Low complexity" evidence="1">
    <location>
        <begin position="817"/>
        <end position="838"/>
    </location>
</feature>
<dbReference type="GO" id="GO:0005634">
    <property type="term" value="C:nucleus"/>
    <property type="evidence" value="ECO:0007669"/>
    <property type="project" value="TreeGrafter"/>
</dbReference>
<accession>A0A5C3ED62</accession>
<feature type="region of interest" description="Disordered" evidence="1">
    <location>
        <begin position="576"/>
        <end position="602"/>
    </location>
</feature>
<dbReference type="GO" id="GO:0061630">
    <property type="term" value="F:ubiquitin protein ligase activity"/>
    <property type="evidence" value="ECO:0007669"/>
    <property type="project" value="TreeGrafter"/>
</dbReference>
<feature type="region of interest" description="Disordered" evidence="1">
    <location>
        <begin position="320"/>
        <end position="344"/>
    </location>
</feature>
<gene>
    <name evidence="2" type="ORF">UTRI_05138</name>
</gene>
<feature type="compositionally biased region" description="Polar residues" evidence="1">
    <location>
        <begin position="440"/>
        <end position="453"/>
    </location>
</feature>
<evidence type="ECO:0000313" key="2">
    <source>
        <dbReference type="EMBL" id="SPO27995.1"/>
    </source>
</evidence>
<feature type="region of interest" description="Disordered" evidence="1">
    <location>
        <begin position="609"/>
        <end position="628"/>
    </location>
</feature>
<feature type="compositionally biased region" description="Low complexity" evidence="1">
    <location>
        <begin position="280"/>
        <end position="303"/>
    </location>
</feature>
<dbReference type="PANTHER" id="PTHR31531:SF2">
    <property type="entry name" value="E3 UBIQUITIN-PROTEIN LIGASE E3D"/>
    <property type="match status" value="1"/>
</dbReference>
<dbReference type="GO" id="GO:0000209">
    <property type="term" value="P:protein polyubiquitination"/>
    <property type="evidence" value="ECO:0007669"/>
    <property type="project" value="TreeGrafter"/>
</dbReference>
<feature type="region of interest" description="Disordered" evidence="1">
    <location>
        <begin position="247"/>
        <end position="303"/>
    </location>
</feature>
<sequence>MATLEMHKPQRSAATASRRSPSLSSVPLSPSSPTIIRTPDFILLPSVPTHEPEDNLPSPQALQHQFAMAALNDAQARRSRQSSTDQARTATSSRSDLSHNSPNMADNDELEEIVEPEIAAFKCDATSNHDALRDIRNQQLESLQTIVHSIAESQFEKASSSLAPDSETIQILDDMFASLKRIGGHNAPLSPTFSRSSAASLGLHQLSDVDRLVLLVDRFTLAVGDVDDDNEARLLANLNTLTHRLAESDRRMTRAAMESPPRTPRSLNWPDPSHRRRSSIPHQQQSQHSPQSSTHKSGSRGSWSSFNSYATLSTSSDEAAAAASGSGVEMQQKDASRPREPLSAKSKRFDLLAEAGLLSAVPEQQHVDGSVFDMATVRQAPASVVPSSSTSFSIETLYARPPVASSVVAPQSPRSDQASRAASVGERSDSTALPNRKRFSVQTDSAASTTLPSYSYDVPGYDTLSTASQENKIAPSQGVETPESDGLPQYDGPSAAAGYSGHGKTKPLETPTLLERRRAKLAAQHSAYAARTLEDLAMVQSSIDRLSTVMPQLDNQRVLSPEEQREAQLQQMIGRLNESNSKRFNDQRSNPPTFKPTRPAPLPQIETKQAPIQQSRQLPKPASVTEAARSKVLTAEPEAEMPATPTTPVSVHSNSTSSRRGSLLHGAFGRKLSIASIGNALRRASIYDTTKLKPKDSAEKVGDTLAGDTATLRRRAATQDSRTKYDIAGELSSLFNDGKPRQNSAHDVSSASKLASQTGFRAIDFADDTPRGRDASLMPRASVEEEDDSMLDDYSFATFDTQSSNHRLSVVSTVPDSPRSPVSWASSSGSHISSRRSSQLLCSNPATPTWPKSPLTPISPVAPKKTTKTMVTFAADTLQPPPPGRSRAASLQSQMRENGLTPLRPRKYPDIDSAICDPPVCASASATATATAINSATASATAPIANNDLVVYSLFLPNLADNAAFSGKNNAADTSVRSASVPPTTHQNDHVSIDLEFFVEAQHALGSISVMLWSSSTSKAIELEYHLVDNVHSTEQQHNSRMLYIAPVDASSSSSNVSLRIAGSCESESSDSKSNSGSNSGIGEKRKLNSDHVSPSVNKGIHIKLPAAATFPQTGKVTLDLTSGSVCRFKLELTKAECKAGAEESRAEGMVDFPLSAAELSVSDAEGFACVVCAKSSRDKINKVAEWKTKAVQWRALPSEGWEELVDAWMCHGDQELNRSLTETAVRFSCKVDSGGSISSSTESRMRDGEGGEETMWVGDTYILLPKRLVILPNVELDESATGGGQTIVRCATCHADLGELSRSNGGQDDATTVKLTKYLVKPIFSSCAPSQGVWVETLLSELQYSAASHGSRRFHLHSKQAALETWLFSRACFTTSLARFWSILNPDLNLDRNNNDVWKGYRIFYRSPPEDVEETTMEKVDLPNPIFNWMSQALQECNTCLPQELKSILPGWNSAYLARPV</sequence>
<reference evidence="2 3" key="1">
    <citation type="submission" date="2018-03" db="EMBL/GenBank/DDBJ databases">
        <authorList>
            <person name="Guldener U."/>
        </authorList>
    </citation>
    <scope>NUCLEOTIDE SEQUENCE [LARGE SCALE GENOMIC DNA]</scope>
    <source>
        <strain evidence="2 3">NBRC100155</strain>
    </source>
</reference>
<feature type="compositionally biased region" description="Low complexity" evidence="1">
    <location>
        <begin position="1063"/>
        <end position="1082"/>
    </location>
</feature>
<feature type="compositionally biased region" description="Low complexity" evidence="1">
    <location>
        <begin position="11"/>
        <end position="34"/>
    </location>
</feature>
<feature type="region of interest" description="Disordered" evidence="1">
    <location>
        <begin position="404"/>
        <end position="454"/>
    </location>
</feature>
<evidence type="ECO:0000313" key="3">
    <source>
        <dbReference type="Proteomes" id="UP000324022"/>
    </source>
</evidence>
<dbReference type="GO" id="GO:0043161">
    <property type="term" value="P:proteasome-mediated ubiquitin-dependent protein catabolic process"/>
    <property type="evidence" value="ECO:0007669"/>
    <property type="project" value="TreeGrafter"/>
</dbReference>
<dbReference type="GO" id="GO:0031624">
    <property type="term" value="F:ubiquitin conjugating enzyme binding"/>
    <property type="evidence" value="ECO:0007669"/>
    <property type="project" value="TreeGrafter"/>
</dbReference>
<feature type="compositionally biased region" description="Basic and acidic residues" evidence="1">
    <location>
        <begin position="331"/>
        <end position="344"/>
    </location>
</feature>
<feature type="compositionally biased region" description="Polar residues" evidence="1">
    <location>
        <begin position="81"/>
        <end position="104"/>
    </location>
</feature>
<feature type="region of interest" description="Disordered" evidence="1">
    <location>
        <begin position="634"/>
        <end position="662"/>
    </location>
</feature>
<dbReference type="InterPro" id="IPR019193">
    <property type="entry name" value="UBQ-conj_enz_E2-bd_prot"/>
</dbReference>
<name>A0A5C3ED62_9BASI</name>
<dbReference type="GO" id="GO:0030332">
    <property type="term" value="F:cyclin binding"/>
    <property type="evidence" value="ECO:0007669"/>
    <property type="project" value="TreeGrafter"/>
</dbReference>
<feature type="compositionally biased region" description="Polar residues" evidence="1">
    <location>
        <begin position="408"/>
        <end position="420"/>
    </location>
</feature>
<proteinExistence type="predicted"/>
<feature type="compositionally biased region" description="Polar residues" evidence="1">
    <location>
        <begin position="649"/>
        <end position="660"/>
    </location>
</feature>
<feature type="region of interest" description="Disordered" evidence="1">
    <location>
        <begin position="1"/>
        <end position="35"/>
    </location>
</feature>
<dbReference type="GO" id="GO:0006513">
    <property type="term" value="P:protein monoubiquitination"/>
    <property type="evidence" value="ECO:0007669"/>
    <property type="project" value="TreeGrafter"/>
</dbReference>
<evidence type="ECO:0000256" key="1">
    <source>
        <dbReference type="SAM" id="MobiDB-lite"/>
    </source>
</evidence>
<dbReference type="OrthoDB" id="66510at2759"/>
<feature type="region of interest" description="Disordered" evidence="1">
    <location>
        <begin position="73"/>
        <end position="105"/>
    </location>
</feature>
<keyword evidence="3" id="KW-1185">Reference proteome</keyword>
<feature type="region of interest" description="Disordered" evidence="1">
    <location>
        <begin position="807"/>
        <end position="864"/>
    </location>
</feature>
<organism evidence="2 3">
    <name type="scientific">Ustilago trichophora</name>
    <dbReference type="NCBI Taxonomy" id="86804"/>
    <lineage>
        <taxon>Eukaryota</taxon>
        <taxon>Fungi</taxon>
        <taxon>Dikarya</taxon>
        <taxon>Basidiomycota</taxon>
        <taxon>Ustilaginomycotina</taxon>
        <taxon>Ustilaginomycetes</taxon>
        <taxon>Ustilaginales</taxon>
        <taxon>Ustilaginaceae</taxon>
        <taxon>Ustilago</taxon>
    </lineage>
</organism>
<dbReference type="GO" id="GO:0005829">
    <property type="term" value="C:cytosol"/>
    <property type="evidence" value="ECO:0007669"/>
    <property type="project" value="TreeGrafter"/>
</dbReference>
<dbReference type="EMBL" id="OOIN01000020">
    <property type="protein sequence ID" value="SPO27995.1"/>
    <property type="molecule type" value="Genomic_DNA"/>
</dbReference>